<dbReference type="SMART" id="SM00326">
    <property type="entry name" value="SH3"/>
    <property type="match status" value="1"/>
</dbReference>
<feature type="domain" description="BAR" evidence="10">
    <location>
        <begin position="25"/>
        <end position="251"/>
    </location>
</feature>
<evidence type="ECO:0000256" key="5">
    <source>
        <dbReference type="ARBA" id="ARBA00023054"/>
    </source>
</evidence>
<dbReference type="AlphaFoldDB" id="A0A6G1SJW4"/>
<reference evidence="11" key="1">
    <citation type="submission" date="2018-10" db="EMBL/GenBank/DDBJ databases">
        <title>Transcriptome assembly of Aceria tosichella (Wheat curl mite) Type 2.</title>
        <authorList>
            <person name="Scully E.D."/>
            <person name="Geib S.M."/>
            <person name="Palmer N.A."/>
            <person name="Gupta A.K."/>
            <person name="Sarath G."/>
            <person name="Tatineni S."/>
        </authorList>
    </citation>
    <scope>NUCLEOTIDE SEQUENCE</scope>
    <source>
        <strain evidence="11">LincolnNE</strain>
    </source>
</reference>
<dbReference type="Gene3D" id="2.30.30.40">
    <property type="entry name" value="SH3 Domains"/>
    <property type="match status" value="1"/>
</dbReference>
<dbReference type="PRINTS" id="PR00452">
    <property type="entry name" value="SH3DOMAIN"/>
</dbReference>
<evidence type="ECO:0000256" key="3">
    <source>
        <dbReference type="ARBA" id="ARBA00022443"/>
    </source>
</evidence>
<dbReference type="Gene3D" id="1.20.1270.60">
    <property type="entry name" value="Arfaptin homology (AH) domain/BAR domain"/>
    <property type="match status" value="1"/>
</dbReference>
<feature type="compositionally biased region" description="Polar residues" evidence="8">
    <location>
        <begin position="287"/>
        <end position="296"/>
    </location>
</feature>
<keyword evidence="6" id="KW-0472">Membrane</keyword>
<dbReference type="PANTHER" id="PTHR46514">
    <property type="entry name" value="AMPHIPHYSIN"/>
    <property type="match status" value="1"/>
</dbReference>
<dbReference type="CDD" id="cd11790">
    <property type="entry name" value="SH3_Amphiphysin"/>
    <property type="match status" value="1"/>
</dbReference>
<keyword evidence="5" id="KW-0175">Coiled coil</keyword>
<dbReference type="SUPFAM" id="SSF50044">
    <property type="entry name" value="SH3-domain"/>
    <property type="match status" value="1"/>
</dbReference>
<comment type="subcellular location">
    <subcellularLocation>
        <location evidence="2">Cytoplasm</location>
    </subcellularLocation>
    <subcellularLocation>
        <location evidence="1">Endomembrane system</location>
    </subcellularLocation>
</comment>
<proteinExistence type="predicted"/>
<keyword evidence="4" id="KW-0963">Cytoplasm</keyword>
<dbReference type="Pfam" id="PF14604">
    <property type="entry name" value="SH3_9"/>
    <property type="match status" value="1"/>
</dbReference>
<evidence type="ECO:0000256" key="8">
    <source>
        <dbReference type="SAM" id="MobiDB-lite"/>
    </source>
</evidence>
<dbReference type="PROSITE" id="PS50002">
    <property type="entry name" value="SH3"/>
    <property type="match status" value="1"/>
</dbReference>
<sequence length="377" mass="43454">MSDNSKTLNVSSLISKKTRRAKERLLQNFGKADRTTDELFEAHQISFNKQQSVALNLQKQVKNYLHCLKELHQASKSLNNCLLEMHEKEWPKHDAFENNSYEAEQINEDLEDRLKESVLVPLEQYLGQFTEMREKISKRGRKLVDYDSQRHSFETLQQNQVGKQLDDMKLAEHREQLEQARNVYETLNKELHEELPELYDNRIPFVATIFQRLFSSHITYHSDSIVVQKSYLETVECLAKALERNSLSSVKPITDHQVPSTTTTTTVTSQNNPELDPENPFNEATEESAQVNGDQSSVEKTDPVGPPKPPVFLHKVKTTYKYMAEDEDELSFEAGEVIQVIEYDDPAEQEEGWLMGIKESDGQKGLFPANFTKEIKS</sequence>
<evidence type="ECO:0000313" key="11">
    <source>
        <dbReference type="EMBL" id="MDE50200.1"/>
    </source>
</evidence>
<dbReference type="SMART" id="SM00721">
    <property type="entry name" value="BAR"/>
    <property type="match status" value="1"/>
</dbReference>
<evidence type="ECO:0000259" key="10">
    <source>
        <dbReference type="PROSITE" id="PS51021"/>
    </source>
</evidence>
<feature type="region of interest" description="Disordered" evidence="8">
    <location>
        <begin position="253"/>
        <end position="311"/>
    </location>
</feature>
<organism evidence="11">
    <name type="scientific">Aceria tosichella</name>
    <name type="common">wheat curl mite</name>
    <dbReference type="NCBI Taxonomy" id="561515"/>
    <lineage>
        <taxon>Eukaryota</taxon>
        <taxon>Metazoa</taxon>
        <taxon>Ecdysozoa</taxon>
        <taxon>Arthropoda</taxon>
        <taxon>Chelicerata</taxon>
        <taxon>Arachnida</taxon>
        <taxon>Acari</taxon>
        <taxon>Acariformes</taxon>
        <taxon>Trombidiformes</taxon>
        <taxon>Prostigmata</taxon>
        <taxon>Eupodina</taxon>
        <taxon>Eriophyoidea</taxon>
        <taxon>Eriophyidae</taxon>
        <taxon>Eriophyinae</taxon>
        <taxon>Aceriini</taxon>
        <taxon>Aceria</taxon>
    </lineage>
</organism>
<dbReference type="EMBL" id="GGYP01005429">
    <property type="protein sequence ID" value="MDE50200.1"/>
    <property type="molecule type" value="Transcribed_RNA"/>
</dbReference>
<dbReference type="InterPro" id="IPR004148">
    <property type="entry name" value="BAR_dom"/>
</dbReference>
<dbReference type="PROSITE" id="PS51021">
    <property type="entry name" value="BAR"/>
    <property type="match status" value="1"/>
</dbReference>
<name>A0A6G1SJW4_9ACAR</name>
<evidence type="ECO:0000256" key="6">
    <source>
        <dbReference type="ARBA" id="ARBA00023136"/>
    </source>
</evidence>
<dbReference type="InterPro" id="IPR036028">
    <property type="entry name" value="SH3-like_dom_sf"/>
</dbReference>
<evidence type="ECO:0000256" key="7">
    <source>
        <dbReference type="PROSITE-ProRule" id="PRU00192"/>
    </source>
</evidence>
<keyword evidence="3 7" id="KW-0728">SH3 domain</keyword>
<dbReference type="SUPFAM" id="SSF103657">
    <property type="entry name" value="BAR/IMD domain-like"/>
    <property type="match status" value="1"/>
</dbReference>
<dbReference type="PRINTS" id="PR01251">
    <property type="entry name" value="AMPHIPHYSIN"/>
</dbReference>
<evidence type="ECO:0000256" key="4">
    <source>
        <dbReference type="ARBA" id="ARBA00022490"/>
    </source>
</evidence>
<gene>
    <name evidence="11" type="primary">BIN1</name>
    <name evidence="11" type="ORF">g.1252</name>
</gene>
<feature type="domain" description="SH3" evidence="9">
    <location>
        <begin position="311"/>
        <end position="377"/>
    </location>
</feature>
<dbReference type="InterPro" id="IPR003005">
    <property type="entry name" value="Amphiphysin"/>
</dbReference>
<feature type="compositionally biased region" description="Low complexity" evidence="8">
    <location>
        <begin position="257"/>
        <end position="273"/>
    </location>
</feature>
<protein>
    <submittedName>
        <fullName evidence="11">Myc box-dependent-interacting protein 1</fullName>
    </submittedName>
</protein>
<dbReference type="GO" id="GO:0012505">
    <property type="term" value="C:endomembrane system"/>
    <property type="evidence" value="ECO:0007669"/>
    <property type="project" value="UniProtKB-SubCell"/>
</dbReference>
<dbReference type="Pfam" id="PF03114">
    <property type="entry name" value="BAR"/>
    <property type="match status" value="1"/>
</dbReference>
<dbReference type="PANTHER" id="PTHR46514:SF3">
    <property type="entry name" value="AMPHIPHYSIN"/>
    <property type="match status" value="1"/>
</dbReference>
<dbReference type="InterPro" id="IPR001452">
    <property type="entry name" value="SH3_domain"/>
</dbReference>
<dbReference type="GO" id="GO:0005737">
    <property type="term" value="C:cytoplasm"/>
    <property type="evidence" value="ECO:0007669"/>
    <property type="project" value="UniProtKB-SubCell"/>
</dbReference>
<evidence type="ECO:0000256" key="2">
    <source>
        <dbReference type="ARBA" id="ARBA00004496"/>
    </source>
</evidence>
<evidence type="ECO:0000256" key="1">
    <source>
        <dbReference type="ARBA" id="ARBA00004308"/>
    </source>
</evidence>
<accession>A0A6G1SJW4</accession>
<dbReference type="GO" id="GO:0005886">
    <property type="term" value="C:plasma membrane"/>
    <property type="evidence" value="ECO:0007669"/>
    <property type="project" value="TreeGrafter"/>
</dbReference>
<dbReference type="InterPro" id="IPR027267">
    <property type="entry name" value="AH/BAR_dom_sf"/>
</dbReference>
<evidence type="ECO:0000259" key="9">
    <source>
        <dbReference type="PROSITE" id="PS50002"/>
    </source>
</evidence>
<dbReference type="GO" id="GO:0005543">
    <property type="term" value="F:phospholipid binding"/>
    <property type="evidence" value="ECO:0007669"/>
    <property type="project" value="TreeGrafter"/>
</dbReference>
<dbReference type="FunFam" id="1.20.1270.60:FF:000013">
    <property type="entry name" value="Amphiphysin isoform 2"/>
    <property type="match status" value="1"/>
</dbReference>
<dbReference type="FunFam" id="2.30.30.40:FF:000172">
    <property type="entry name" value="Amphiphysin, isoform B"/>
    <property type="match status" value="1"/>
</dbReference>